<feature type="transmembrane region" description="Helical" evidence="6">
    <location>
        <begin position="246"/>
        <end position="273"/>
    </location>
</feature>
<evidence type="ECO:0000256" key="4">
    <source>
        <dbReference type="ARBA" id="ARBA00022989"/>
    </source>
</evidence>
<evidence type="ECO:0000256" key="3">
    <source>
        <dbReference type="ARBA" id="ARBA00022692"/>
    </source>
</evidence>
<accession>A0AAW6TD43</accession>
<comment type="caution">
    <text evidence="7">The sequence shown here is derived from an EMBL/GenBank/DDBJ whole genome shotgun (WGS) entry which is preliminary data.</text>
</comment>
<feature type="transmembrane region" description="Helical" evidence="6">
    <location>
        <begin position="146"/>
        <end position="166"/>
    </location>
</feature>
<dbReference type="GO" id="GO:0005886">
    <property type="term" value="C:plasma membrane"/>
    <property type="evidence" value="ECO:0007669"/>
    <property type="project" value="UniProtKB-SubCell"/>
</dbReference>
<feature type="transmembrane region" description="Helical" evidence="6">
    <location>
        <begin position="355"/>
        <end position="372"/>
    </location>
</feature>
<feature type="transmembrane region" description="Helical" evidence="6">
    <location>
        <begin position="113"/>
        <end position="134"/>
    </location>
</feature>
<comment type="subcellular location">
    <subcellularLocation>
        <location evidence="1">Cell membrane</location>
        <topology evidence="1">Multi-pass membrane protein</topology>
    </subcellularLocation>
</comment>
<feature type="transmembrane region" description="Helical" evidence="6">
    <location>
        <begin position="42"/>
        <end position="65"/>
    </location>
</feature>
<name>A0AAW6TD43_FAUOS</name>
<dbReference type="InterPro" id="IPR050833">
    <property type="entry name" value="Poly_Biosynth_Transport"/>
</dbReference>
<keyword evidence="4 6" id="KW-1133">Transmembrane helix</keyword>
<sequence>MHKQIVSNIFWLIAEKIITIILVFYVEGVIARLLSQPDYGKWIYSVNLVLLLSSLSLIVGAEVLVPTLSKHKKIADSLLFNTFIIRLVFGFFASFCTFIYANFFVTDVILKSFLSALALVLLLNEPFGVVTSYFQSKVNILPVTIVRIIALGVRALVATVILKWALSIDYIPWSRVLESVTSAIGLSLLYIIYRGKIRFNFSKKISKILFYRGLLLWPSLMMMYFFQRIDRFFIEHYLSFDYLALYGISVQIIEQATLLFGMVVQSIAPIFIFNRMSDAERFGKLNRIVMLMVGLSILSIIVGYFLIPLFIQLVYGKSYDGAIPITIGLLPSLLFFSIDTVLTQYFYAKNQGNKLIYKWIAMAMFTCMNYWLCLDVLQLKSAILTYNLNYFIMLVITIILFRRYIYEK</sequence>
<evidence type="ECO:0000256" key="6">
    <source>
        <dbReference type="SAM" id="Phobius"/>
    </source>
</evidence>
<evidence type="ECO:0000256" key="2">
    <source>
        <dbReference type="ARBA" id="ARBA00022475"/>
    </source>
</evidence>
<evidence type="ECO:0000313" key="7">
    <source>
        <dbReference type="EMBL" id="MDI4509035.1"/>
    </source>
</evidence>
<keyword evidence="5 6" id="KW-0472">Membrane</keyword>
<evidence type="ECO:0000256" key="5">
    <source>
        <dbReference type="ARBA" id="ARBA00023136"/>
    </source>
</evidence>
<keyword evidence="3 6" id="KW-0812">Transmembrane</keyword>
<feature type="transmembrane region" description="Helical" evidence="6">
    <location>
        <begin position="205"/>
        <end position="226"/>
    </location>
</feature>
<reference evidence="7" key="1">
    <citation type="submission" date="2019-04" db="EMBL/GenBank/DDBJ databases">
        <title>Moraxella osloensis CCUG 73412, isolated from corneal scrapings as causative agent of keratitis.</title>
        <authorList>
            <person name="Connolly G."/>
            <person name="Jaen-Luchoro D."/>
            <person name="Pinyeiro-Iglesias B."/>
            <person name="Curry A."/>
            <person name="Knowles S."/>
            <person name="Moore E.R.B."/>
        </authorList>
    </citation>
    <scope>NUCLEOTIDE SEQUENCE</scope>
    <source>
        <strain evidence="7">CCUG 73412</strain>
    </source>
</reference>
<dbReference type="Pfam" id="PF13440">
    <property type="entry name" value="Polysacc_synt_3"/>
    <property type="match status" value="1"/>
</dbReference>
<proteinExistence type="predicted"/>
<feature type="transmembrane region" description="Helical" evidence="6">
    <location>
        <begin position="77"/>
        <end position="101"/>
    </location>
</feature>
<dbReference type="PANTHER" id="PTHR30250:SF11">
    <property type="entry name" value="O-ANTIGEN TRANSPORTER-RELATED"/>
    <property type="match status" value="1"/>
</dbReference>
<protein>
    <submittedName>
        <fullName evidence="7">Polysaccharide biosynthesis protein</fullName>
    </submittedName>
</protein>
<feature type="transmembrane region" description="Helical" evidence="6">
    <location>
        <begin position="285"/>
        <end position="311"/>
    </location>
</feature>
<feature type="transmembrane region" description="Helical" evidence="6">
    <location>
        <begin position="323"/>
        <end position="348"/>
    </location>
</feature>
<dbReference type="AlphaFoldDB" id="A0AAW6TD43"/>
<evidence type="ECO:0000256" key="1">
    <source>
        <dbReference type="ARBA" id="ARBA00004651"/>
    </source>
</evidence>
<dbReference type="PANTHER" id="PTHR30250">
    <property type="entry name" value="PST FAMILY PREDICTED COLANIC ACID TRANSPORTER"/>
    <property type="match status" value="1"/>
</dbReference>
<feature type="transmembrane region" description="Helical" evidence="6">
    <location>
        <begin position="384"/>
        <end position="405"/>
    </location>
</feature>
<organism evidence="7">
    <name type="scientific">Faucicola osloensis</name>
    <name type="common">Moraxella osloensis</name>
    <dbReference type="NCBI Taxonomy" id="34062"/>
    <lineage>
        <taxon>Bacteria</taxon>
        <taxon>Pseudomonadati</taxon>
        <taxon>Pseudomonadota</taxon>
        <taxon>Gammaproteobacteria</taxon>
        <taxon>Moraxellales</taxon>
        <taxon>Moraxellaceae</taxon>
        <taxon>Faucicola</taxon>
    </lineage>
</organism>
<feature type="transmembrane region" description="Helical" evidence="6">
    <location>
        <begin position="9"/>
        <end position="30"/>
    </location>
</feature>
<gene>
    <name evidence="7" type="ORF">E6P75_02260</name>
</gene>
<keyword evidence="2" id="KW-1003">Cell membrane</keyword>
<dbReference type="EMBL" id="SSCJ01000001">
    <property type="protein sequence ID" value="MDI4509035.1"/>
    <property type="molecule type" value="Genomic_DNA"/>
</dbReference>